<dbReference type="PANTHER" id="PTHR23507:SF1">
    <property type="entry name" value="FI18259P1-RELATED"/>
    <property type="match status" value="1"/>
</dbReference>
<dbReference type="AlphaFoldDB" id="A0A1M3T014"/>
<evidence type="ECO:0000313" key="7">
    <source>
        <dbReference type="EMBL" id="OJZ80075.1"/>
    </source>
</evidence>
<feature type="transmembrane region" description="Helical" evidence="6">
    <location>
        <begin position="367"/>
        <end position="385"/>
    </location>
</feature>
<dbReference type="OrthoDB" id="194139at2759"/>
<feature type="transmembrane region" description="Helical" evidence="6">
    <location>
        <begin position="193"/>
        <end position="215"/>
    </location>
</feature>
<accession>A0A1M3T014</accession>
<comment type="subcellular location">
    <subcellularLocation>
        <location evidence="1">Membrane</location>
        <topology evidence="1">Multi-pass membrane protein</topology>
    </subcellularLocation>
</comment>
<protein>
    <recommendedName>
        <fullName evidence="9">Major facilitator superfamily (MFS) profile domain-containing protein</fullName>
    </recommendedName>
</protein>
<evidence type="ECO:0000256" key="4">
    <source>
        <dbReference type="ARBA" id="ARBA00023136"/>
    </source>
</evidence>
<dbReference type="VEuPathDB" id="FungiDB:ASPFODRAFT_148312"/>
<dbReference type="Pfam" id="PF07690">
    <property type="entry name" value="MFS_1"/>
    <property type="match status" value="1"/>
</dbReference>
<feature type="transmembrane region" description="Helical" evidence="6">
    <location>
        <begin position="156"/>
        <end position="181"/>
    </location>
</feature>
<feature type="transmembrane region" description="Helical" evidence="6">
    <location>
        <begin position="126"/>
        <end position="150"/>
    </location>
</feature>
<dbReference type="Gene3D" id="1.20.1250.20">
    <property type="entry name" value="MFS general substrate transporter like domains"/>
    <property type="match status" value="1"/>
</dbReference>
<feature type="transmembrane region" description="Helical" evidence="6">
    <location>
        <begin position="336"/>
        <end position="355"/>
    </location>
</feature>
<evidence type="ECO:0000256" key="3">
    <source>
        <dbReference type="ARBA" id="ARBA00022989"/>
    </source>
</evidence>
<dbReference type="GO" id="GO:0016020">
    <property type="term" value="C:membrane"/>
    <property type="evidence" value="ECO:0007669"/>
    <property type="project" value="UniProtKB-SubCell"/>
</dbReference>
<feature type="transmembrane region" description="Helical" evidence="6">
    <location>
        <begin position="295"/>
        <end position="316"/>
    </location>
</feature>
<evidence type="ECO:0000256" key="1">
    <source>
        <dbReference type="ARBA" id="ARBA00004141"/>
    </source>
</evidence>
<organism evidence="7 8">
    <name type="scientific">Aspergillus luchuensis (strain CBS 106.47)</name>
    <dbReference type="NCBI Taxonomy" id="1137211"/>
    <lineage>
        <taxon>Eukaryota</taxon>
        <taxon>Fungi</taxon>
        <taxon>Dikarya</taxon>
        <taxon>Ascomycota</taxon>
        <taxon>Pezizomycotina</taxon>
        <taxon>Eurotiomycetes</taxon>
        <taxon>Eurotiomycetidae</taxon>
        <taxon>Eurotiales</taxon>
        <taxon>Aspergillaceae</taxon>
        <taxon>Aspergillus</taxon>
        <taxon>Aspergillus subgen. Circumdati</taxon>
    </lineage>
</organism>
<dbReference type="GO" id="GO:0022857">
    <property type="term" value="F:transmembrane transporter activity"/>
    <property type="evidence" value="ECO:0007669"/>
    <property type="project" value="InterPro"/>
</dbReference>
<feature type="transmembrane region" description="Helical" evidence="6">
    <location>
        <begin position="458"/>
        <end position="481"/>
    </location>
</feature>
<feature type="transmembrane region" description="Helical" evidence="6">
    <location>
        <begin position="34"/>
        <end position="58"/>
    </location>
</feature>
<dbReference type="InterPro" id="IPR011701">
    <property type="entry name" value="MFS"/>
</dbReference>
<evidence type="ECO:0000256" key="5">
    <source>
        <dbReference type="SAM" id="MobiDB-lite"/>
    </source>
</evidence>
<dbReference type="InterPro" id="IPR036259">
    <property type="entry name" value="MFS_trans_sf"/>
</dbReference>
<feature type="transmembrane region" description="Helical" evidence="6">
    <location>
        <begin position="391"/>
        <end position="414"/>
    </location>
</feature>
<dbReference type="Proteomes" id="UP000184063">
    <property type="component" value="Unassembled WGS sequence"/>
</dbReference>
<dbReference type="PANTHER" id="PTHR23507">
    <property type="entry name" value="ZGC:174356"/>
    <property type="match status" value="1"/>
</dbReference>
<sequence length="493" mass="52930">MPSISSHESSSLLSPNTGEGGSSTRSLNGKFNTFYYFSVSLPYLFTFLAFEIALILVATPMRPIQEDIICRKHYPGALDANSMCKNDIVQSELSLIKGWEVTFGLLPGMITAVPYGMAAERYGRRLVLGLSLLGITLSQAVDIIVCYYPEIFPLRLIWLGAVLTLVGGGPLVTTAVLLVIASDVTSQEHRSTSFFYLSAIPLIGQLLAAPLTYAAMAKGNWFSVLLGFGGLVVSTLTILVAPETRGMRHSDSCDEYRSSVDHASSTVGVGARIVRACRQATVSIRGMFWGNQIGLLLWTFLFTSIGANIPPILMQYVTKQFQWTWAEAALLDSISAGVRLAVVGLILPFASRVLLLYLRLNPSLKDLWLARAGISALVVGAFGIGLADRSFIVIISLMIYSLGFGYGPAMRGLLITIAEGQRASDLLMCVSLIESTGLLLSGPLLATSFRAGMAWGGVWIGLPFILVGCGLACATAILIVIKIDTKAHQASSI</sequence>
<gene>
    <name evidence="7" type="ORF">ASPFODRAFT_148312</name>
</gene>
<feature type="transmembrane region" description="Helical" evidence="6">
    <location>
        <begin position="221"/>
        <end position="241"/>
    </location>
</feature>
<evidence type="ECO:0000256" key="2">
    <source>
        <dbReference type="ARBA" id="ARBA00022692"/>
    </source>
</evidence>
<evidence type="ECO:0000313" key="8">
    <source>
        <dbReference type="Proteomes" id="UP000184063"/>
    </source>
</evidence>
<keyword evidence="4 6" id="KW-0472">Membrane</keyword>
<reference evidence="8" key="1">
    <citation type="journal article" date="2017" name="Genome Biol.">
        <title>Comparative genomics reveals high biological diversity and specific adaptations in the industrially and medically important fungal genus Aspergillus.</title>
        <authorList>
            <person name="de Vries R.P."/>
            <person name="Riley R."/>
            <person name="Wiebenga A."/>
            <person name="Aguilar-Osorio G."/>
            <person name="Amillis S."/>
            <person name="Uchima C.A."/>
            <person name="Anderluh G."/>
            <person name="Asadollahi M."/>
            <person name="Askin M."/>
            <person name="Barry K."/>
            <person name="Battaglia E."/>
            <person name="Bayram O."/>
            <person name="Benocci T."/>
            <person name="Braus-Stromeyer S.A."/>
            <person name="Caldana C."/>
            <person name="Canovas D."/>
            <person name="Cerqueira G.C."/>
            <person name="Chen F."/>
            <person name="Chen W."/>
            <person name="Choi C."/>
            <person name="Clum A."/>
            <person name="Dos Santos R.A."/>
            <person name="Damasio A.R."/>
            <person name="Diallinas G."/>
            <person name="Emri T."/>
            <person name="Fekete E."/>
            <person name="Flipphi M."/>
            <person name="Freyberg S."/>
            <person name="Gallo A."/>
            <person name="Gournas C."/>
            <person name="Habgood R."/>
            <person name="Hainaut M."/>
            <person name="Harispe M.L."/>
            <person name="Henrissat B."/>
            <person name="Hilden K.S."/>
            <person name="Hope R."/>
            <person name="Hossain A."/>
            <person name="Karabika E."/>
            <person name="Karaffa L."/>
            <person name="Karanyi Z."/>
            <person name="Krasevec N."/>
            <person name="Kuo A."/>
            <person name="Kusch H."/>
            <person name="LaButti K."/>
            <person name="Lagendijk E.L."/>
            <person name="Lapidus A."/>
            <person name="Levasseur A."/>
            <person name="Lindquist E."/>
            <person name="Lipzen A."/>
            <person name="Logrieco A.F."/>
            <person name="MacCabe A."/>
            <person name="Maekelae M.R."/>
            <person name="Malavazi I."/>
            <person name="Melin P."/>
            <person name="Meyer V."/>
            <person name="Mielnichuk N."/>
            <person name="Miskei M."/>
            <person name="Molnar A.P."/>
            <person name="Mule G."/>
            <person name="Ngan C.Y."/>
            <person name="Orejas M."/>
            <person name="Orosz E."/>
            <person name="Ouedraogo J.P."/>
            <person name="Overkamp K.M."/>
            <person name="Park H.-S."/>
            <person name="Perrone G."/>
            <person name="Piumi F."/>
            <person name="Punt P.J."/>
            <person name="Ram A.F."/>
            <person name="Ramon A."/>
            <person name="Rauscher S."/>
            <person name="Record E."/>
            <person name="Riano-Pachon D.M."/>
            <person name="Robert V."/>
            <person name="Roehrig J."/>
            <person name="Ruller R."/>
            <person name="Salamov A."/>
            <person name="Salih N.S."/>
            <person name="Samson R.A."/>
            <person name="Sandor E."/>
            <person name="Sanguinetti M."/>
            <person name="Schuetze T."/>
            <person name="Sepcic K."/>
            <person name="Shelest E."/>
            <person name="Sherlock G."/>
            <person name="Sophianopoulou V."/>
            <person name="Squina F.M."/>
            <person name="Sun H."/>
            <person name="Susca A."/>
            <person name="Todd R.B."/>
            <person name="Tsang A."/>
            <person name="Unkles S.E."/>
            <person name="van de Wiele N."/>
            <person name="van Rossen-Uffink D."/>
            <person name="Oliveira J.V."/>
            <person name="Vesth T.C."/>
            <person name="Visser J."/>
            <person name="Yu J.-H."/>
            <person name="Zhou M."/>
            <person name="Andersen M.R."/>
            <person name="Archer D.B."/>
            <person name="Baker S.E."/>
            <person name="Benoit I."/>
            <person name="Brakhage A.A."/>
            <person name="Braus G.H."/>
            <person name="Fischer R."/>
            <person name="Frisvad J.C."/>
            <person name="Goldman G.H."/>
            <person name="Houbraken J."/>
            <person name="Oakley B."/>
            <person name="Pocsi I."/>
            <person name="Scazzocchio C."/>
            <person name="Seiboth B."/>
            <person name="vanKuyk P.A."/>
            <person name="Wortman J."/>
            <person name="Dyer P.S."/>
            <person name="Grigoriev I.V."/>
        </authorList>
    </citation>
    <scope>NUCLEOTIDE SEQUENCE [LARGE SCALE GENOMIC DNA]</scope>
    <source>
        <strain evidence="8">CBS 106.47</strain>
    </source>
</reference>
<feature type="compositionally biased region" description="Low complexity" evidence="5">
    <location>
        <begin position="1"/>
        <end position="14"/>
    </location>
</feature>
<keyword evidence="3 6" id="KW-1133">Transmembrane helix</keyword>
<dbReference type="EMBL" id="KV878262">
    <property type="protein sequence ID" value="OJZ80075.1"/>
    <property type="molecule type" value="Genomic_DNA"/>
</dbReference>
<evidence type="ECO:0000256" key="6">
    <source>
        <dbReference type="SAM" id="Phobius"/>
    </source>
</evidence>
<keyword evidence="2 6" id="KW-0812">Transmembrane</keyword>
<proteinExistence type="predicted"/>
<evidence type="ECO:0008006" key="9">
    <source>
        <dbReference type="Google" id="ProtNLM"/>
    </source>
</evidence>
<name>A0A1M3T014_ASPLC</name>
<dbReference type="SUPFAM" id="SSF103473">
    <property type="entry name" value="MFS general substrate transporter"/>
    <property type="match status" value="1"/>
</dbReference>
<feature type="transmembrane region" description="Helical" evidence="6">
    <location>
        <begin position="426"/>
        <end position="446"/>
    </location>
</feature>
<feature type="region of interest" description="Disordered" evidence="5">
    <location>
        <begin position="1"/>
        <end position="22"/>
    </location>
</feature>